<dbReference type="Proteomes" id="UP000198253">
    <property type="component" value="Chromosome I"/>
</dbReference>
<evidence type="ECO:0000256" key="4">
    <source>
        <dbReference type="ARBA" id="ARBA00022519"/>
    </source>
</evidence>
<dbReference type="GO" id="GO:0016887">
    <property type="term" value="F:ATP hydrolysis activity"/>
    <property type="evidence" value="ECO:0007669"/>
    <property type="project" value="InterPro"/>
</dbReference>
<dbReference type="EMBL" id="LT607413">
    <property type="protein sequence ID" value="SCF33040.1"/>
    <property type="molecule type" value="Genomic_DNA"/>
</dbReference>
<dbReference type="Gene3D" id="1.20.1560.10">
    <property type="entry name" value="ABC transporter type 1, transmembrane domain"/>
    <property type="match status" value="1"/>
</dbReference>
<evidence type="ECO:0000256" key="2">
    <source>
        <dbReference type="ARBA" id="ARBA00022448"/>
    </source>
</evidence>
<evidence type="ECO:0000313" key="15">
    <source>
        <dbReference type="Proteomes" id="UP000198253"/>
    </source>
</evidence>
<dbReference type="GO" id="GO:0005886">
    <property type="term" value="C:plasma membrane"/>
    <property type="evidence" value="ECO:0007669"/>
    <property type="project" value="UniProtKB-SubCell"/>
</dbReference>
<dbReference type="Gene3D" id="3.40.50.300">
    <property type="entry name" value="P-loop containing nucleotide triphosphate hydrolases"/>
    <property type="match status" value="1"/>
</dbReference>
<dbReference type="PANTHER" id="PTHR43394">
    <property type="entry name" value="ATP-DEPENDENT PERMEASE MDL1, MITOCHONDRIAL"/>
    <property type="match status" value="1"/>
</dbReference>
<keyword evidence="8 11" id="KW-1133">Transmembrane helix</keyword>
<sequence>MTKTSTAHRALPTASAGQTWATLRTEAGTMPGLTAAALAVAVAASAIGLVAPWVLGDMIDNLLGGTTLGHLFRAVTVVAVAAVLGAALTAWATVLVARVSATVLARLRERALDRALHLPVTSLDRVGTGDLLSRVGDDAAVVNTVVSTTGPTLVSTLITVVLTGVGMFAVDWRLGLAGLAAAPLYAWALRWYLPRSGPYYAKERVAAAQRSEAIVGALRGGTTVRAYRLETEHVGQIADRSHTAMGLSVGVFTMFTRFVSRINRAEFVGLSAVLVVGYLLVRADAVTVGATTAAALYFHRLFNPLALLLSEADALQRAGASLARLVGVARLPASAAAGDPAPLTDTSMEIIDVTHWYDDGPPVLLDISLRIPAGRRVALVGASGAGKTTLAAIAGAMIAPATGSVRIGGVDPSTLEGSFVRRHVGIVTQQVHVFSGPLVEDLRLARPEATEEQVTAALDAVGALGWVRELPDGLYTVVGEGAHQLTDAQAQHLALARLVLADPPVAILDEATAEAGSAGARDLDAAATAATAGRTTLIVAHRLTQAATADRIVVLDQGKIVETGSHAELVSAEGMYGRLWRSWSGTRAGVRDRPRQAADRSGRPGTGAGVVPGTGAVDPRTGSGLAVPDR</sequence>
<dbReference type="InterPro" id="IPR003439">
    <property type="entry name" value="ABC_transporter-like_ATP-bd"/>
</dbReference>
<dbReference type="PROSITE" id="PS50929">
    <property type="entry name" value="ABC_TM1F"/>
    <property type="match status" value="1"/>
</dbReference>
<feature type="domain" description="ABC transporter" evidence="12">
    <location>
        <begin position="348"/>
        <end position="582"/>
    </location>
</feature>
<dbReference type="InParanoid" id="A0A1C4ZJ08"/>
<keyword evidence="3" id="KW-1003">Cell membrane</keyword>
<name>A0A1C4ZJ08_MICEC</name>
<evidence type="ECO:0000259" key="13">
    <source>
        <dbReference type="PROSITE" id="PS50929"/>
    </source>
</evidence>
<feature type="transmembrane region" description="Helical" evidence="11">
    <location>
        <begin position="33"/>
        <end position="55"/>
    </location>
</feature>
<keyword evidence="2" id="KW-0813">Transport</keyword>
<evidence type="ECO:0000256" key="6">
    <source>
        <dbReference type="ARBA" id="ARBA00022741"/>
    </source>
</evidence>
<evidence type="ECO:0000256" key="1">
    <source>
        <dbReference type="ARBA" id="ARBA00004651"/>
    </source>
</evidence>
<evidence type="ECO:0000256" key="9">
    <source>
        <dbReference type="ARBA" id="ARBA00023136"/>
    </source>
</evidence>
<dbReference type="SUPFAM" id="SSF90123">
    <property type="entry name" value="ABC transporter transmembrane region"/>
    <property type="match status" value="1"/>
</dbReference>
<evidence type="ECO:0000256" key="8">
    <source>
        <dbReference type="ARBA" id="ARBA00022989"/>
    </source>
</evidence>
<evidence type="ECO:0000256" key="7">
    <source>
        <dbReference type="ARBA" id="ARBA00022840"/>
    </source>
</evidence>
<dbReference type="RefSeq" id="WP_231931463.1">
    <property type="nucleotide sequence ID" value="NZ_LT607413.1"/>
</dbReference>
<dbReference type="SUPFAM" id="SSF52540">
    <property type="entry name" value="P-loop containing nucleoside triphosphate hydrolases"/>
    <property type="match status" value="1"/>
</dbReference>
<feature type="transmembrane region" description="Helical" evidence="11">
    <location>
        <begin position="75"/>
        <end position="97"/>
    </location>
</feature>
<evidence type="ECO:0000256" key="3">
    <source>
        <dbReference type="ARBA" id="ARBA00022475"/>
    </source>
</evidence>
<dbReference type="Pfam" id="PF00005">
    <property type="entry name" value="ABC_tran"/>
    <property type="match status" value="1"/>
</dbReference>
<keyword evidence="4" id="KW-0997">Cell inner membrane</keyword>
<evidence type="ECO:0000256" key="10">
    <source>
        <dbReference type="SAM" id="MobiDB-lite"/>
    </source>
</evidence>
<evidence type="ECO:0000259" key="12">
    <source>
        <dbReference type="PROSITE" id="PS50893"/>
    </source>
</evidence>
<feature type="compositionally biased region" description="Basic and acidic residues" evidence="10">
    <location>
        <begin position="589"/>
        <end position="602"/>
    </location>
</feature>
<comment type="subcellular location">
    <subcellularLocation>
        <location evidence="1">Cell membrane</location>
        <topology evidence="1">Multi-pass membrane protein</topology>
    </subcellularLocation>
</comment>
<dbReference type="InterPro" id="IPR036640">
    <property type="entry name" value="ABC1_TM_sf"/>
</dbReference>
<dbReference type="AlphaFoldDB" id="A0A1C4ZJ08"/>
<organism evidence="14 15">
    <name type="scientific">Micromonospora echinospora</name>
    <name type="common">Micromonospora purpurea</name>
    <dbReference type="NCBI Taxonomy" id="1877"/>
    <lineage>
        <taxon>Bacteria</taxon>
        <taxon>Bacillati</taxon>
        <taxon>Actinomycetota</taxon>
        <taxon>Actinomycetes</taxon>
        <taxon>Micromonosporales</taxon>
        <taxon>Micromonosporaceae</taxon>
        <taxon>Micromonospora</taxon>
    </lineage>
</organism>
<dbReference type="InterPro" id="IPR039421">
    <property type="entry name" value="Type_1_exporter"/>
</dbReference>
<protein>
    <submittedName>
        <fullName evidence="14">ATP-binding cassette, subfamily C</fullName>
    </submittedName>
</protein>
<keyword evidence="5 11" id="KW-0812">Transmembrane</keyword>
<reference evidence="15" key="1">
    <citation type="submission" date="2016-06" db="EMBL/GenBank/DDBJ databases">
        <authorList>
            <person name="Varghese N."/>
            <person name="Submissions Spin"/>
        </authorList>
    </citation>
    <scope>NUCLEOTIDE SEQUENCE [LARGE SCALE GENOMIC DNA]</scope>
    <source>
        <strain evidence="15">DSM 43816</strain>
    </source>
</reference>
<dbReference type="PANTHER" id="PTHR43394:SF1">
    <property type="entry name" value="ATP-BINDING CASSETTE SUB-FAMILY B MEMBER 10, MITOCHONDRIAL"/>
    <property type="match status" value="1"/>
</dbReference>
<evidence type="ECO:0000256" key="5">
    <source>
        <dbReference type="ARBA" id="ARBA00022692"/>
    </source>
</evidence>
<dbReference type="SMART" id="SM00382">
    <property type="entry name" value="AAA"/>
    <property type="match status" value="1"/>
</dbReference>
<dbReference type="Pfam" id="PF00664">
    <property type="entry name" value="ABC_membrane"/>
    <property type="match status" value="1"/>
</dbReference>
<keyword evidence="7 14" id="KW-0067">ATP-binding</keyword>
<accession>A0A1C4ZJ08</accession>
<proteinExistence type="predicted"/>
<dbReference type="InterPro" id="IPR027417">
    <property type="entry name" value="P-loop_NTPase"/>
</dbReference>
<gene>
    <name evidence="14" type="ORF">GA0070618_5344</name>
</gene>
<dbReference type="PROSITE" id="PS50893">
    <property type="entry name" value="ABC_TRANSPORTER_2"/>
    <property type="match status" value="1"/>
</dbReference>
<dbReference type="InterPro" id="IPR011527">
    <property type="entry name" value="ABC1_TM_dom"/>
</dbReference>
<keyword evidence="15" id="KW-1185">Reference proteome</keyword>
<feature type="region of interest" description="Disordered" evidence="10">
    <location>
        <begin position="587"/>
        <end position="630"/>
    </location>
</feature>
<feature type="transmembrane region" description="Helical" evidence="11">
    <location>
        <begin position="262"/>
        <end position="281"/>
    </location>
</feature>
<dbReference type="GO" id="GO:0005524">
    <property type="term" value="F:ATP binding"/>
    <property type="evidence" value="ECO:0007669"/>
    <property type="project" value="UniProtKB-KW"/>
</dbReference>
<keyword evidence="9 11" id="KW-0472">Membrane</keyword>
<keyword evidence="6" id="KW-0547">Nucleotide-binding</keyword>
<dbReference type="CDD" id="cd07346">
    <property type="entry name" value="ABC_6TM_exporters"/>
    <property type="match status" value="1"/>
</dbReference>
<dbReference type="GO" id="GO:0015421">
    <property type="term" value="F:ABC-type oligopeptide transporter activity"/>
    <property type="evidence" value="ECO:0007669"/>
    <property type="project" value="TreeGrafter"/>
</dbReference>
<evidence type="ECO:0000313" key="14">
    <source>
        <dbReference type="EMBL" id="SCF33040.1"/>
    </source>
</evidence>
<dbReference type="InterPro" id="IPR003593">
    <property type="entry name" value="AAA+_ATPase"/>
</dbReference>
<evidence type="ECO:0000256" key="11">
    <source>
        <dbReference type="SAM" id="Phobius"/>
    </source>
</evidence>
<feature type="domain" description="ABC transmembrane type-1" evidence="13">
    <location>
        <begin position="35"/>
        <end position="317"/>
    </location>
</feature>
<feature type="transmembrane region" description="Helical" evidence="11">
    <location>
        <begin position="176"/>
        <end position="193"/>
    </location>
</feature>
<dbReference type="FunFam" id="3.40.50.300:FF:001001">
    <property type="entry name" value="Multidrug ABC transporter ATP-binding protein"/>
    <property type="match status" value="1"/>
</dbReference>